<dbReference type="OrthoDB" id="185373at2759"/>
<dbReference type="InterPro" id="IPR050667">
    <property type="entry name" value="PPR-containing_protein"/>
</dbReference>
<reference evidence="3" key="1">
    <citation type="journal article" date="2020" name="Stud. Mycol.">
        <title>101 Dothideomycetes genomes: a test case for predicting lifestyles and emergence of pathogens.</title>
        <authorList>
            <person name="Haridas S."/>
            <person name="Albert R."/>
            <person name="Binder M."/>
            <person name="Bloem J."/>
            <person name="Labutti K."/>
            <person name="Salamov A."/>
            <person name="Andreopoulos B."/>
            <person name="Baker S."/>
            <person name="Barry K."/>
            <person name="Bills G."/>
            <person name="Bluhm B."/>
            <person name="Cannon C."/>
            <person name="Castanera R."/>
            <person name="Culley D."/>
            <person name="Daum C."/>
            <person name="Ezra D."/>
            <person name="Gonzalez J."/>
            <person name="Henrissat B."/>
            <person name="Kuo A."/>
            <person name="Liang C."/>
            <person name="Lipzen A."/>
            <person name="Lutzoni F."/>
            <person name="Magnuson J."/>
            <person name="Mondo S."/>
            <person name="Nolan M."/>
            <person name="Ohm R."/>
            <person name="Pangilinan J."/>
            <person name="Park H.-J."/>
            <person name="Ramirez L."/>
            <person name="Alfaro M."/>
            <person name="Sun H."/>
            <person name="Tritt A."/>
            <person name="Yoshinaga Y."/>
            <person name="Zwiers L.-H."/>
            <person name="Turgeon B."/>
            <person name="Goodwin S."/>
            <person name="Spatafora J."/>
            <person name="Crous P."/>
            <person name="Grigoriev I."/>
        </authorList>
    </citation>
    <scope>NUCLEOTIDE SEQUENCE</scope>
    <source>
        <strain evidence="3">CBS 675.92</strain>
    </source>
</reference>
<evidence type="ECO:0000313" key="4">
    <source>
        <dbReference type="Proteomes" id="UP000800035"/>
    </source>
</evidence>
<feature type="repeat" description="PPR" evidence="1">
    <location>
        <begin position="511"/>
        <end position="545"/>
    </location>
</feature>
<feature type="region of interest" description="Disordered" evidence="2">
    <location>
        <begin position="36"/>
        <end position="119"/>
    </location>
</feature>
<dbReference type="NCBIfam" id="TIGR00756">
    <property type="entry name" value="PPR"/>
    <property type="match status" value="2"/>
</dbReference>
<evidence type="ECO:0000313" key="3">
    <source>
        <dbReference type="EMBL" id="KAF1954785.1"/>
    </source>
</evidence>
<evidence type="ECO:0000256" key="1">
    <source>
        <dbReference type="PROSITE-ProRule" id="PRU00708"/>
    </source>
</evidence>
<dbReference type="EMBL" id="ML976997">
    <property type="protein sequence ID" value="KAF1954785.1"/>
    <property type="molecule type" value="Genomic_DNA"/>
</dbReference>
<dbReference type="PANTHER" id="PTHR47939:SF5">
    <property type="entry name" value="PENTACOTRIPEPTIDE-REPEAT REGION OF PRORP DOMAIN-CONTAINING PROTEIN"/>
    <property type="match status" value="1"/>
</dbReference>
<feature type="compositionally biased region" description="Polar residues" evidence="2">
    <location>
        <begin position="402"/>
        <end position="415"/>
    </location>
</feature>
<keyword evidence="4" id="KW-1185">Reference proteome</keyword>
<dbReference type="InterPro" id="IPR011990">
    <property type="entry name" value="TPR-like_helical_dom_sf"/>
</dbReference>
<gene>
    <name evidence="3" type="ORF">CC80DRAFT_493560</name>
</gene>
<evidence type="ECO:0000256" key="2">
    <source>
        <dbReference type="SAM" id="MobiDB-lite"/>
    </source>
</evidence>
<dbReference type="AlphaFoldDB" id="A0A6A5TQ17"/>
<accession>A0A6A5TQ17</accession>
<feature type="compositionally biased region" description="Pro residues" evidence="2">
    <location>
        <begin position="39"/>
        <end position="49"/>
    </location>
</feature>
<dbReference type="Gene3D" id="1.25.40.10">
    <property type="entry name" value="Tetratricopeptide repeat domain"/>
    <property type="match status" value="3"/>
</dbReference>
<dbReference type="InterPro" id="IPR002885">
    <property type="entry name" value="PPR_rpt"/>
</dbReference>
<dbReference type="Pfam" id="PF13041">
    <property type="entry name" value="PPR_2"/>
    <property type="match status" value="1"/>
</dbReference>
<proteinExistence type="predicted"/>
<dbReference type="Pfam" id="PF13812">
    <property type="entry name" value="PPR_3"/>
    <property type="match status" value="1"/>
</dbReference>
<feature type="repeat" description="PPR" evidence="1">
    <location>
        <begin position="655"/>
        <end position="689"/>
    </location>
</feature>
<dbReference type="Proteomes" id="UP000800035">
    <property type="component" value="Unassembled WGS sequence"/>
</dbReference>
<name>A0A6A5TQ17_9PLEO</name>
<evidence type="ECO:0008006" key="5">
    <source>
        <dbReference type="Google" id="ProtNLM"/>
    </source>
</evidence>
<feature type="region of interest" description="Disordered" evidence="2">
    <location>
        <begin position="402"/>
        <end position="430"/>
    </location>
</feature>
<organism evidence="3 4">
    <name type="scientific">Byssothecium circinans</name>
    <dbReference type="NCBI Taxonomy" id="147558"/>
    <lineage>
        <taxon>Eukaryota</taxon>
        <taxon>Fungi</taxon>
        <taxon>Dikarya</taxon>
        <taxon>Ascomycota</taxon>
        <taxon>Pezizomycotina</taxon>
        <taxon>Dothideomycetes</taxon>
        <taxon>Pleosporomycetidae</taxon>
        <taxon>Pleosporales</taxon>
        <taxon>Massarineae</taxon>
        <taxon>Massarinaceae</taxon>
        <taxon>Byssothecium</taxon>
    </lineage>
</organism>
<dbReference type="PANTHER" id="PTHR47939">
    <property type="entry name" value="MEMBRANE-ASSOCIATED SALT-INDUCIBLE PROTEIN-LIKE"/>
    <property type="match status" value="1"/>
</dbReference>
<feature type="repeat" description="PPR" evidence="1">
    <location>
        <begin position="808"/>
        <end position="842"/>
    </location>
</feature>
<protein>
    <recommendedName>
        <fullName evidence="5">Pentacotripeptide-repeat region of PRORP domain-containing protein</fullName>
    </recommendedName>
</protein>
<dbReference type="PROSITE" id="PS51375">
    <property type="entry name" value="PPR"/>
    <property type="match status" value="3"/>
</dbReference>
<sequence length="1001" mass="112767">MIRSYVCRQCRDQLRQRIVTPRNPQWHPRATFISLRNAQPPPESQPQPSPEESSNAEKAQNESHYGQEEPPIIYVRRDYEPSGRYTRRGQPQEQEDALSGNAEPEIRYSQAPTPGDHTPAVALQDLLNKKDPASTNKAWKLFLQEYPSRDSSAFTNPAFQDIPILTGNKIFERLAKSMMIAFCNGTKMEARPTEVLFKLEQLGLARYEPWRNAFGYMTDQILWAVLSPNQEKLSAEALTQELISVWRLFFQCRGVASQPPDSISAEWRNVPDVTSWIGRHEEAKFGQRLLQYHPGAPSGAELQFSAVTLFNLFDDVNQGIFKVSDSLRQDAAPLLRLITYCLARSNADIVLNHTERSPYFMSLPKNFQAAVVDQLRSAPHQAMSVVLKHRNEQAKLAEFDGTSTVTSLEHTSTSAPESQPPFPSPSQESSELEDMESFYRKLISRAVLSESHAGSLQKLWEEAQIVFKKSEVGTIPPLVYNDFLSGFMVLLQSEKTIEVWNHMVASGIKPEIRTWVALVDGCSKARDLDGLQAVWERMLKAGVEPDEYAWTAYIHGLISLRQINLGFKAMDQMGKKWLAAVKEAQTPVRRLKGGRKLPHNVKGAKDVNHIARPTIVTVNAAIAAFVEIPKLRFDEKLRSVHKVLEWAGHFNIKPDSYTYNTLIKLYIMGNDHATAFRLLRQMEQDGIEGDAATHNMLISAAFNNQKFDNLSESEQANRIITLLDQLEAGGLKLNTHLYSNAIDRLLKKYGNMEAVTVVMRHMTARNITVSPQIYTSLITHCFQQTPPDIPAVDAIVAQIFGPPQAHVDTYLFNRIVERYGIHGQVDQMMSVLTRMSRHGKLPSWFTLKAVIKALAGANDWERARALVRDVQLQEGVAKGGVTGGTNGQKDFFRWVVRLGIELDQELAGDVLKRVPEGMSRRSEDSQVDYDAEALEQRQDTTAPGFEEGGLGNAMSDAQDFYAKNENVVDELDDEFVNGEHAGYLNNEPEVERQVWRPAARG</sequence>